<comment type="caution">
    <text evidence="1">The sequence shown here is derived from an EMBL/GenBank/DDBJ whole genome shotgun (WGS) entry which is preliminary data.</text>
</comment>
<gene>
    <name evidence="1" type="ORF">JOB18_016118</name>
</gene>
<evidence type="ECO:0000313" key="2">
    <source>
        <dbReference type="Proteomes" id="UP000693946"/>
    </source>
</evidence>
<accession>A0AAV6QHU1</accession>
<protein>
    <submittedName>
        <fullName evidence="1">Uncharacterized protein</fullName>
    </submittedName>
</protein>
<reference evidence="1 2" key="1">
    <citation type="journal article" date="2021" name="Sci. Rep.">
        <title>Chromosome anchoring in Senegalese sole (Solea senegalensis) reveals sex-associated markers and genome rearrangements in flatfish.</title>
        <authorList>
            <person name="Guerrero-Cozar I."/>
            <person name="Gomez-Garrido J."/>
            <person name="Berbel C."/>
            <person name="Martinez-Blanch J.F."/>
            <person name="Alioto T."/>
            <person name="Claros M.G."/>
            <person name="Gagnaire P.A."/>
            <person name="Manchado M."/>
        </authorList>
    </citation>
    <scope>NUCLEOTIDE SEQUENCE [LARGE SCALE GENOMIC DNA]</scope>
    <source>
        <strain evidence="1">Sse05_10M</strain>
    </source>
</reference>
<organism evidence="1 2">
    <name type="scientific">Solea senegalensis</name>
    <name type="common">Senegalese sole</name>
    <dbReference type="NCBI Taxonomy" id="28829"/>
    <lineage>
        <taxon>Eukaryota</taxon>
        <taxon>Metazoa</taxon>
        <taxon>Chordata</taxon>
        <taxon>Craniata</taxon>
        <taxon>Vertebrata</taxon>
        <taxon>Euteleostomi</taxon>
        <taxon>Actinopterygii</taxon>
        <taxon>Neopterygii</taxon>
        <taxon>Teleostei</taxon>
        <taxon>Neoteleostei</taxon>
        <taxon>Acanthomorphata</taxon>
        <taxon>Carangaria</taxon>
        <taxon>Pleuronectiformes</taxon>
        <taxon>Pleuronectoidei</taxon>
        <taxon>Soleidae</taxon>
        <taxon>Solea</taxon>
    </lineage>
</organism>
<evidence type="ECO:0000313" key="1">
    <source>
        <dbReference type="EMBL" id="KAG7489614.1"/>
    </source>
</evidence>
<dbReference type="Proteomes" id="UP000693946">
    <property type="component" value="Linkage Group LG5"/>
</dbReference>
<dbReference type="AlphaFoldDB" id="A0AAV6QHU1"/>
<name>A0AAV6QHU1_SOLSE</name>
<keyword evidence="2" id="KW-1185">Reference proteome</keyword>
<sequence>MFWTCTCGCPATCLGFLRNPRPSINIQDLVPGAKREMEDMMIGVYVIRHEGAADTDPPEDVGTIIEDVEVLQGLRYFCEWVCTPVWPDLQLKSKLYKRPTIHF</sequence>
<dbReference type="EMBL" id="JAGKHQ010000017">
    <property type="protein sequence ID" value="KAG7489614.1"/>
    <property type="molecule type" value="Genomic_DNA"/>
</dbReference>
<proteinExistence type="predicted"/>